<comment type="pathway">
    <text evidence="1 12">One-carbon metabolism; tetrahydrofolate interconversion.</text>
</comment>
<proteinExistence type="inferred from homology"/>
<comment type="caution">
    <text evidence="12">Lacks conserved residue(s) required for the propagation of feature annotation.</text>
</comment>
<evidence type="ECO:0000256" key="12">
    <source>
        <dbReference type="HAMAP-Rule" id="MF_01576"/>
    </source>
</evidence>
<dbReference type="Gene3D" id="3.40.50.720">
    <property type="entry name" value="NAD(P)-binding Rossmann-like Domain"/>
    <property type="match status" value="1"/>
</dbReference>
<evidence type="ECO:0000256" key="2">
    <source>
        <dbReference type="ARBA" id="ARBA00011738"/>
    </source>
</evidence>
<evidence type="ECO:0000256" key="3">
    <source>
        <dbReference type="ARBA" id="ARBA00022563"/>
    </source>
</evidence>
<dbReference type="PROSITE" id="PS00766">
    <property type="entry name" value="THF_DHG_CYH_1"/>
    <property type="match status" value="1"/>
</dbReference>
<accession>A0A1V2UJZ0</accession>
<dbReference type="PANTHER" id="PTHR48099:SF5">
    <property type="entry name" value="C-1-TETRAHYDROFOLATE SYNTHASE, CYTOPLASMIC"/>
    <property type="match status" value="1"/>
</dbReference>
<dbReference type="Pfam" id="PF00763">
    <property type="entry name" value="THF_DHG_CYH"/>
    <property type="match status" value="1"/>
</dbReference>
<evidence type="ECO:0000256" key="11">
    <source>
        <dbReference type="ARBA" id="ARBA00023268"/>
    </source>
</evidence>
<dbReference type="PANTHER" id="PTHR48099">
    <property type="entry name" value="C-1-TETRAHYDROFOLATE SYNTHASE, CYTOPLASMIC-RELATED"/>
    <property type="match status" value="1"/>
</dbReference>
<name>A0A1V2UJZ0_ENTMU</name>
<evidence type="ECO:0000313" key="15">
    <source>
        <dbReference type="EMBL" id="BBM15673.1"/>
    </source>
</evidence>
<dbReference type="EMBL" id="MSTR01000004">
    <property type="protein sequence ID" value="ONN43736.1"/>
    <property type="molecule type" value="Genomic_DNA"/>
</dbReference>
<evidence type="ECO:0000256" key="8">
    <source>
        <dbReference type="ARBA" id="ARBA00023002"/>
    </source>
</evidence>
<reference evidence="15 18" key="2">
    <citation type="submission" date="2019-07" db="EMBL/GenBank/DDBJ databases">
        <title>antibiotic susceptibility of plant-derived lactic acid bacteria.</title>
        <authorList>
            <person name="Sugiyama M."/>
            <person name="Noda M."/>
        </authorList>
    </citation>
    <scope>NUCLEOTIDE SEQUENCE [LARGE SCALE GENOMIC DNA]</scope>
    <source>
        <strain evidence="15 18">15-1A</strain>
    </source>
</reference>
<sequence>MSELMNGKELAEKMQAELALKVKELNERQINPGLVVLLVGENPASQVYVRNKERVANQLGIYSKVERYSQKISEDELLNEIEKYNNDPRFHGILVQLPLPKHIDEEKVLLAIDPKKDVDGFHPFNLGRLFAGNPDKIPCTPYGIMKMFEAYDIDLTGKRAVVIGRSNIVGKPMAQLLLMADATVTIAHSKTKDLPALTREADILVVAIGRGHFVTKDFVKPGAVVVDVGMNRDEDGKLIGDVKFDEVAPLASYITPVPKGVGPMTITMLMAQTVQSAEAERGEL</sequence>
<dbReference type="SUPFAM" id="SSF53223">
    <property type="entry name" value="Aminoacid dehydrogenase-like, N-terminal domain"/>
    <property type="match status" value="1"/>
</dbReference>
<dbReference type="AlphaFoldDB" id="A0A1V2UJZ0"/>
<dbReference type="GO" id="GO:0004477">
    <property type="term" value="F:methenyltetrahydrofolate cyclohydrolase activity"/>
    <property type="evidence" value="ECO:0007669"/>
    <property type="project" value="UniProtKB-UniRule"/>
</dbReference>
<dbReference type="InterPro" id="IPR020631">
    <property type="entry name" value="THF_DH/CycHdrlase_NAD-bd_dom"/>
</dbReference>
<dbReference type="InterPro" id="IPR036291">
    <property type="entry name" value="NAD(P)-bd_dom_sf"/>
</dbReference>
<dbReference type="InterPro" id="IPR020630">
    <property type="entry name" value="THF_DH/CycHdrlase_cat_dom"/>
</dbReference>
<dbReference type="GO" id="GO:0006164">
    <property type="term" value="P:purine nucleotide biosynthetic process"/>
    <property type="evidence" value="ECO:0007669"/>
    <property type="project" value="UniProtKB-KW"/>
</dbReference>
<dbReference type="GO" id="GO:0009086">
    <property type="term" value="P:methionine biosynthetic process"/>
    <property type="evidence" value="ECO:0007669"/>
    <property type="project" value="UniProtKB-KW"/>
</dbReference>
<dbReference type="HAMAP" id="MF_01576">
    <property type="entry name" value="THF_DHG_CYH"/>
    <property type="match status" value="1"/>
</dbReference>
<keyword evidence="10 12" id="KW-0486">Methionine biosynthesis</keyword>
<feature type="domain" description="Tetrahydrofolate dehydrogenase/cyclohydrolase catalytic" evidence="13">
    <location>
        <begin position="5"/>
        <end position="119"/>
    </location>
</feature>
<keyword evidence="3 12" id="KW-0554">One-carbon metabolism</keyword>
<evidence type="ECO:0000313" key="18">
    <source>
        <dbReference type="Proteomes" id="UP000509460"/>
    </source>
</evidence>
<comment type="catalytic activity">
    <reaction evidence="12">
        <text>(6R)-5,10-methenyltetrahydrofolate + H2O = (6R)-10-formyltetrahydrofolate + H(+)</text>
        <dbReference type="Rhea" id="RHEA:23700"/>
        <dbReference type="ChEBI" id="CHEBI:15377"/>
        <dbReference type="ChEBI" id="CHEBI:15378"/>
        <dbReference type="ChEBI" id="CHEBI:57455"/>
        <dbReference type="ChEBI" id="CHEBI:195366"/>
        <dbReference type="EC" id="3.5.4.9"/>
    </reaction>
</comment>
<evidence type="ECO:0000256" key="5">
    <source>
        <dbReference type="ARBA" id="ARBA00022755"/>
    </source>
</evidence>
<dbReference type="InterPro" id="IPR000672">
    <property type="entry name" value="THF_DH/CycHdrlase"/>
</dbReference>
<dbReference type="RefSeq" id="WP_010736000.1">
    <property type="nucleotide sequence ID" value="NZ_AP019810.1"/>
</dbReference>
<keyword evidence="6 12" id="KW-0378">Hydrolase</keyword>
<evidence type="ECO:0000313" key="17">
    <source>
        <dbReference type="Proteomes" id="UP000189299"/>
    </source>
</evidence>
<comment type="similarity">
    <text evidence="12">Belongs to the tetrahydrofolate dehydrogenase/cyclohydrolase family.</text>
</comment>
<dbReference type="PRINTS" id="PR00085">
    <property type="entry name" value="THFDHDRGNASE"/>
</dbReference>
<dbReference type="Proteomes" id="UP000189299">
    <property type="component" value="Unassembled WGS sequence"/>
</dbReference>
<dbReference type="GO" id="GO:0000105">
    <property type="term" value="P:L-histidine biosynthetic process"/>
    <property type="evidence" value="ECO:0007669"/>
    <property type="project" value="UniProtKB-KW"/>
</dbReference>
<keyword evidence="4 12" id="KW-0028">Amino-acid biosynthesis</keyword>
<dbReference type="FunFam" id="3.40.50.10860:FF:000005">
    <property type="entry name" value="C-1-tetrahydrofolate synthase, cytoplasmic, putative"/>
    <property type="match status" value="1"/>
</dbReference>
<evidence type="ECO:0000313" key="16">
    <source>
        <dbReference type="EMBL" id="ONN43736.1"/>
    </source>
</evidence>
<dbReference type="NCBIfam" id="NF010776">
    <property type="entry name" value="PRK14179.1"/>
    <property type="match status" value="1"/>
</dbReference>
<comment type="catalytic activity">
    <reaction evidence="12">
        <text>(6R)-5,10-methylene-5,6,7,8-tetrahydrofolate + NADP(+) = (6R)-5,10-methenyltetrahydrofolate + NADPH</text>
        <dbReference type="Rhea" id="RHEA:22812"/>
        <dbReference type="ChEBI" id="CHEBI:15636"/>
        <dbReference type="ChEBI" id="CHEBI:57455"/>
        <dbReference type="ChEBI" id="CHEBI:57783"/>
        <dbReference type="ChEBI" id="CHEBI:58349"/>
        <dbReference type="EC" id="1.5.1.5"/>
    </reaction>
</comment>
<evidence type="ECO:0000256" key="6">
    <source>
        <dbReference type="ARBA" id="ARBA00022801"/>
    </source>
</evidence>
<keyword evidence="5 12" id="KW-0658">Purine biosynthesis</keyword>
<evidence type="ECO:0000256" key="7">
    <source>
        <dbReference type="ARBA" id="ARBA00022857"/>
    </source>
</evidence>
<dbReference type="PROSITE" id="PS00767">
    <property type="entry name" value="THF_DHG_CYH_2"/>
    <property type="match status" value="1"/>
</dbReference>
<keyword evidence="7 12" id="KW-0521">NADP</keyword>
<feature type="binding site" evidence="12">
    <location>
        <begin position="164"/>
        <end position="166"/>
    </location>
    <ligand>
        <name>NADP(+)</name>
        <dbReference type="ChEBI" id="CHEBI:58349"/>
    </ligand>
</feature>
<dbReference type="EC" id="3.5.4.9" evidence="12"/>
<dbReference type="STRING" id="53346.A5802_000352"/>
<comment type="subunit">
    <text evidence="2 12">Homodimer.</text>
</comment>
<dbReference type="CDD" id="cd01080">
    <property type="entry name" value="NAD_bind_m-THF_DH_Cyclohyd"/>
    <property type="match status" value="1"/>
</dbReference>
<dbReference type="NCBIfam" id="NF008058">
    <property type="entry name" value="PRK10792.1"/>
    <property type="match status" value="1"/>
</dbReference>
<evidence type="ECO:0000259" key="13">
    <source>
        <dbReference type="Pfam" id="PF00763"/>
    </source>
</evidence>
<dbReference type="EC" id="1.5.1.5" evidence="12"/>
<feature type="domain" description="Tetrahydrofolate dehydrogenase/cyclohydrolase NAD(P)-binding" evidence="14">
    <location>
        <begin position="138"/>
        <end position="279"/>
    </location>
</feature>
<dbReference type="UniPathway" id="UPA00193"/>
<comment type="function">
    <text evidence="12">Catalyzes the oxidation of 5,10-methylenetetrahydrofolate to 5,10-methenyltetrahydrofolate and then the hydrolysis of 5,10-methenyltetrahydrofolate to 10-formyltetrahydrofolate.</text>
</comment>
<gene>
    <name evidence="12" type="primary">folD</name>
    <name evidence="16" type="ORF">BTN92_05375</name>
    <name evidence="15" type="ORF">EM151A_2493</name>
</gene>
<dbReference type="NCBIfam" id="NF010783">
    <property type="entry name" value="PRK14186.1"/>
    <property type="match status" value="1"/>
</dbReference>
<dbReference type="GO" id="GO:0005829">
    <property type="term" value="C:cytosol"/>
    <property type="evidence" value="ECO:0007669"/>
    <property type="project" value="TreeGrafter"/>
</dbReference>
<dbReference type="EMBL" id="AP019810">
    <property type="protein sequence ID" value="BBM15673.1"/>
    <property type="molecule type" value="Genomic_DNA"/>
</dbReference>
<protein>
    <recommendedName>
        <fullName evidence="12">Bifunctional protein FolD</fullName>
    </recommendedName>
    <domain>
        <recommendedName>
            <fullName evidence="12">Methylenetetrahydrofolate dehydrogenase</fullName>
            <ecNumber evidence="12">1.5.1.5</ecNumber>
        </recommendedName>
    </domain>
    <domain>
        <recommendedName>
            <fullName evidence="12">Methenyltetrahydrofolate cyclohydrolase</fullName>
            <ecNumber evidence="12">3.5.4.9</ecNumber>
        </recommendedName>
    </domain>
</protein>
<keyword evidence="9 12" id="KW-0368">Histidine biosynthesis</keyword>
<evidence type="ECO:0000256" key="4">
    <source>
        <dbReference type="ARBA" id="ARBA00022605"/>
    </source>
</evidence>
<dbReference type="GO" id="GO:0035999">
    <property type="term" value="P:tetrahydrofolate interconversion"/>
    <property type="evidence" value="ECO:0007669"/>
    <property type="project" value="UniProtKB-UniRule"/>
</dbReference>
<dbReference type="FunFam" id="3.40.50.720:FF:000094">
    <property type="entry name" value="Bifunctional protein FolD"/>
    <property type="match status" value="1"/>
</dbReference>
<keyword evidence="8 12" id="KW-0560">Oxidoreductase</keyword>
<keyword evidence="11 12" id="KW-0511">Multifunctional enzyme</keyword>
<dbReference type="InterPro" id="IPR020867">
    <property type="entry name" value="THF_DH/CycHdrlase_CS"/>
</dbReference>
<evidence type="ECO:0000256" key="9">
    <source>
        <dbReference type="ARBA" id="ARBA00023102"/>
    </source>
</evidence>
<reference evidence="16 17" key="1">
    <citation type="submission" date="2016-12" db="EMBL/GenBank/DDBJ databases">
        <authorList>
            <person name="Song W.-J."/>
            <person name="Kurnit D.M."/>
        </authorList>
    </citation>
    <scope>NUCLEOTIDE SEQUENCE [LARGE SCALE GENOMIC DNA]</scope>
    <source>
        <strain evidence="16 17">CGB1038-1_S1</strain>
    </source>
</reference>
<evidence type="ECO:0000259" key="14">
    <source>
        <dbReference type="Pfam" id="PF02882"/>
    </source>
</evidence>
<dbReference type="SUPFAM" id="SSF51735">
    <property type="entry name" value="NAD(P)-binding Rossmann-fold domains"/>
    <property type="match status" value="1"/>
</dbReference>
<dbReference type="InterPro" id="IPR046346">
    <property type="entry name" value="Aminoacid_DH-like_N_sf"/>
</dbReference>
<organism evidence="16 17">
    <name type="scientific">Enterococcus mundtii</name>
    <dbReference type="NCBI Taxonomy" id="53346"/>
    <lineage>
        <taxon>Bacteria</taxon>
        <taxon>Bacillati</taxon>
        <taxon>Bacillota</taxon>
        <taxon>Bacilli</taxon>
        <taxon>Lactobacillales</taxon>
        <taxon>Enterococcaceae</taxon>
        <taxon>Enterococcus</taxon>
    </lineage>
</organism>
<dbReference type="Proteomes" id="UP000509460">
    <property type="component" value="Chromosome"/>
</dbReference>
<dbReference type="Gene3D" id="3.40.50.10860">
    <property type="entry name" value="Leucine Dehydrogenase, chain A, domain 1"/>
    <property type="match status" value="1"/>
</dbReference>
<dbReference type="Pfam" id="PF02882">
    <property type="entry name" value="THF_DHG_CYH_C"/>
    <property type="match status" value="1"/>
</dbReference>
<evidence type="ECO:0000256" key="10">
    <source>
        <dbReference type="ARBA" id="ARBA00023167"/>
    </source>
</evidence>
<evidence type="ECO:0000256" key="1">
    <source>
        <dbReference type="ARBA" id="ARBA00004777"/>
    </source>
</evidence>
<dbReference type="OrthoDB" id="9803580at2"/>
<dbReference type="GO" id="GO:0004488">
    <property type="term" value="F:methylenetetrahydrofolate dehydrogenase (NADP+) activity"/>
    <property type="evidence" value="ECO:0007669"/>
    <property type="project" value="UniProtKB-UniRule"/>
</dbReference>